<feature type="region of interest" description="Disordered" evidence="1">
    <location>
        <begin position="1"/>
        <end position="21"/>
    </location>
</feature>
<feature type="transmembrane region" description="Helical" evidence="2">
    <location>
        <begin position="31"/>
        <end position="51"/>
    </location>
</feature>
<feature type="compositionally biased region" description="Low complexity" evidence="1">
    <location>
        <begin position="123"/>
        <end position="135"/>
    </location>
</feature>
<proteinExistence type="predicted"/>
<sequence>MSGGKPKPAPRPGLGRLLPGRTGRSAKAARAPFVLLVVALLASGLISLLLLNTAVNQGSFQLSKLKKETTDLTDQEQALQQEVDKDSAPGTLEQRARGLGMVPGGTPAFLGPDGKVHGVPGQASAPPGTAANTAPAPQPLTAPRPASAAPTVGR</sequence>
<keyword evidence="2" id="KW-0472">Membrane</keyword>
<evidence type="ECO:0000256" key="2">
    <source>
        <dbReference type="SAM" id="Phobius"/>
    </source>
</evidence>
<accession>A0ABT5Z0G6</accession>
<dbReference type="RefSeq" id="WP_275814424.1">
    <property type="nucleotide sequence ID" value="NZ_BAAANM010000003.1"/>
</dbReference>
<keyword evidence="2" id="KW-1133">Transmembrane helix</keyword>
<gene>
    <name evidence="3" type="ORF">P2L57_15445</name>
</gene>
<dbReference type="EMBL" id="JARHTQ010000008">
    <property type="protein sequence ID" value="MDF2257071.1"/>
    <property type="molecule type" value="Genomic_DNA"/>
</dbReference>
<feature type="region of interest" description="Disordered" evidence="1">
    <location>
        <begin position="97"/>
        <end position="154"/>
    </location>
</feature>
<evidence type="ECO:0000313" key="3">
    <source>
        <dbReference type="EMBL" id="MDF2257071.1"/>
    </source>
</evidence>
<organism evidence="3 4">
    <name type="scientific">Streptantibioticus ferralitis</name>
    <dbReference type="NCBI Taxonomy" id="236510"/>
    <lineage>
        <taxon>Bacteria</taxon>
        <taxon>Bacillati</taxon>
        <taxon>Actinomycetota</taxon>
        <taxon>Actinomycetes</taxon>
        <taxon>Kitasatosporales</taxon>
        <taxon>Streptomycetaceae</taxon>
        <taxon>Streptantibioticus</taxon>
    </lineage>
</organism>
<keyword evidence="4" id="KW-1185">Reference proteome</keyword>
<comment type="caution">
    <text evidence="3">The sequence shown here is derived from an EMBL/GenBank/DDBJ whole genome shotgun (WGS) entry which is preliminary data.</text>
</comment>
<reference evidence="3 4" key="1">
    <citation type="submission" date="2023-03" db="EMBL/GenBank/DDBJ databases">
        <title>Draft genome sequence of type strain Streptomyces ferralitis JCM 14344.</title>
        <authorList>
            <person name="Klaysubun C."/>
            <person name="Duangmal K."/>
        </authorList>
    </citation>
    <scope>NUCLEOTIDE SEQUENCE [LARGE SCALE GENOMIC DNA]</scope>
    <source>
        <strain evidence="3 4">JCM 14344</strain>
    </source>
</reference>
<evidence type="ECO:0000313" key="4">
    <source>
        <dbReference type="Proteomes" id="UP001220022"/>
    </source>
</evidence>
<name>A0ABT5Z0G6_9ACTN</name>
<evidence type="ECO:0000256" key="1">
    <source>
        <dbReference type="SAM" id="MobiDB-lite"/>
    </source>
</evidence>
<dbReference type="Proteomes" id="UP001220022">
    <property type="component" value="Unassembled WGS sequence"/>
</dbReference>
<protein>
    <submittedName>
        <fullName evidence="3">Septum formation initiator family protein</fullName>
    </submittedName>
</protein>
<keyword evidence="2" id="KW-0812">Transmembrane</keyword>